<dbReference type="GeneID" id="91467574"/>
<evidence type="ECO:0000313" key="2">
    <source>
        <dbReference type="EMBL" id="QNT98332.1"/>
    </source>
</evidence>
<name>A0A7H1QDF2_9ACTN</name>
<sequence>MTEKDTAASSAPAPRRGSRRRRPDYKADEAAAKKAVATHRPGGRPKSHQNPVFLSPEYDQGTPAERLAKLEALISAAQSAAETSLIVAHNEFVMQAGPALIKIKEDDLWQAGGYTSFKDYFEKKWKYTEQRAYQLIRAVPVIAALKGVATVKINEGQCRELAPVARDHDAATVQKIWRAAESKGKVTAKSLAAARDELDIKVAVDDAERVVPRSRKAPAPAPVDPVARLAGYVGHVETFAQQVQGLDDAYAAALKKDAPAAEKLLTEIRGHMAAAAAAFPQQPPGD</sequence>
<organism evidence="2 3">
    <name type="scientific">Streptomyces griseofuscus</name>
    <dbReference type="NCBI Taxonomy" id="146922"/>
    <lineage>
        <taxon>Bacteria</taxon>
        <taxon>Bacillati</taxon>
        <taxon>Actinomycetota</taxon>
        <taxon>Actinomycetes</taxon>
        <taxon>Kitasatosporales</taxon>
        <taxon>Streptomycetaceae</taxon>
        <taxon>Streptomyces</taxon>
    </lineage>
</organism>
<gene>
    <name evidence="2" type="ORF">HEP81_08104</name>
</gene>
<evidence type="ECO:0000313" key="3">
    <source>
        <dbReference type="Proteomes" id="UP000516422"/>
    </source>
</evidence>
<reference evidence="2 3" key="1">
    <citation type="submission" date="2020-04" db="EMBL/GenBank/DDBJ databases">
        <title>Characterization and engineering of Streptomyces griseofuscus DSM40191 as a potential heterologous host for expression of BGCs.</title>
        <authorList>
            <person name="Gren T."/>
            <person name="Whitford C.M."/>
            <person name="Mohite O.S."/>
            <person name="Joergensen T.S."/>
            <person name="Nielsen J.B."/>
            <person name="Lee S.Y."/>
            <person name="Weber T."/>
        </authorList>
    </citation>
    <scope>NUCLEOTIDE SEQUENCE [LARGE SCALE GENOMIC DNA]</scope>
    <source>
        <strain evidence="2 3">DSM 40191</strain>
        <plasmid evidence="2 3">pSGRIFU2</plasmid>
    </source>
</reference>
<protein>
    <submittedName>
        <fullName evidence="2">Uncharacterized protein</fullName>
    </submittedName>
</protein>
<geneLocation type="plasmid" evidence="2 3">
    <name>pSGRIFU2</name>
</geneLocation>
<dbReference type="AlphaFoldDB" id="A0A7H1QDF2"/>
<keyword evidence="2" id="KW-0614">Plasmid</keyword>
<dbReference type="KEGG" id="sgf:HEP81_08104"/>
<proteinExistence type="predicted"/>
<accession>A0A7H1QDF2</accession>
<feature type="region of interest" description="Disordered" evidence="1">
    <location>
        <begin position="1"/>
        <end position="58"/>
    </location>
</feature>
<dbReference type="EMBL" id="CP051008">
    <property type="protein sequence ID" value="QNT98332.1"/>
    <property type="molecule type" value="Genomic_DNA"/>
</dbReference>
<evidence type="ECO:0000256" key="1">
    <source>
        <dbReference type="SAM" id="MobiDB-lite"/>
    </source>
</evidence>
<dbReference type="Proteomes" id="UP000516422">
    <property type="component" value="Plasmid pSGRIFU2"/>
</dbReference>
<dbReference type="RefSeq" id="WP_037663139.1">
    <property type="nucleotide sequence ID" value="NZ_CP051008.1"/>
</dbReference>